<evidence type="ECO:0000259" key="4">
    <source>
        <dbReference type="PROSITE" id="PS50830"/>
    </source>
</evidence>
<dbReference type="PROSITE" id="PS51257">
    <property type="entry name" value="PROKAR_LIPOPROTEIN"/>
    <property type="match status" value="1"/>
</dbReference>
<accession>A0A2W5TBD9</accession>
<dbReference type="PANTHER" id="PTHR12302:SF3">
    <property type="entry name" value="SERINE_THREONINE-PROTEIN KINASE 31"/>
    <property type="match status" value="1"/>
</dbReference>
<organism evidence="5 6">
    <name type="scientific">Archangium gephyra</name>
    <dbReference type="NCBI Taxonomy" id="48"/>
    <lineage>
        <taxon>Bacteria</taxon>
        <taxon>Pseudomonadati</taxon>
        <taxon>Myxococcota</taxon>
        <taxon>Myxococcia</taxon>
        <taxon>Myxococcales</taxon>
        <taxon>Cystobacterineae</taxon>
        <taxon>Archangiaceae</taxon>
        <taxon>Archangium</taxon>
    </lineage>
</organism>
<keyword evidence="1" id="KW-0540">Nuclease</keyword>
<evidence type="ECO:0000256" key="3">
    <source>
        <dbReference type="ARBA" id="ARBA00022801"/>
    </source>
</evidence>
<dbReference type="SMART" id="SM00318">
    <property type="entry name" value="SNc"/>
    <property type="match status" value="1"/>
</dbReference>
<dbReference type="GO" id="GO:0004519">
    <property type="term" value="F:endonuclease activity"/>
    <property type="evidence" value="ECO:0007669"/>
    <property type="project" value="UniProtKB-KW"/>
</dbReference>
<evidence type="ECO:0000256" key="2">
    <source>
        <dbReference type="ARBA" id="ARBA00022759"/>
    </source>
</evidence>
<dbReference type="InterPro" id="IPR035437">
    <property type="entry name" value="SNase_OB-fold_sf"/>
</dbReference>
<dbReference type="Gene3D" id="2.40.50.90">
    <property type="match status" value="1"/>
</dbReference>
<evidence type="ECO:0000313" key="5">
    <source>
        <dbReference type="EMBL" id="PZR12809.1"/>
    </source>
</evidence>
<name>A0A2W5TBD9_9BACT</name>
<evidence type="ECO:0000256" key="1">
    <source>
        <dbReference type="ARBA" id="ARBA00022722"/>
    </source>
</evidence>
<keyword evidence="3" id="KW-0378">Hydrolase</keyword>
<feature type="domain" description="TNase-like" evidence="4">
    <location>
        <begin position="22"/>
        <end position="150"/>
    </location>
</feature>
<dbReference type="SUPFAM" id="SSF50199">
    <property type="entry name" value="Staphylococcal nuclease"/>
    <property type="match status" value="1"/>
</dbReference>
<dbReference type="Proteomes" id="UP000249061">
    <property type="component" value="Unassembled WGS sequence"/>
</dbReference>
<protein>
    <submittedName>
        <fullName evidence="5">Thermonuclease</fullName>
    </submittedName>
</protein>
<dbReference type="PROSITE" id="PS50830">
    <property type="entry name" value="TNASE_3"/>
    <property type="match status" value="1"/>
</dbReference>
<gene>
    <name evidence="5" type="ORF">DI536_14695</name>
</gene>
<dbReference type="Pfam" id="PF00565">
    <property type="entry name" value="SNase"/>
    <property type="match status" value="1"/>
</dbReference>
<proteinExistence type="predicted"/>
<dbReference type="EMBL" id="QFQP01000011">
    <property type="protein sequence ID" value="PZR12809.1"/>
    <property type="molecule type" value="Genomic_DNA"/>
</dbReference>
<keyword evidence="2" id="KW-0255">Endonuclease</keyword>
<evidence type="ECO:0000313" key="6">
    <source>
        <dbReference type="Proteomes" id="UP000249061"/>
    </source>
</evidence>
<dbReference type="InterPro" id="IPR016071">
    <property type="entry name" value="Staphylococal_nuclease_OB-fold"/>
</dbReference>
<dbReference type="GO" id="GO:0016787">
    <property type="term" value="F:hydrolase activity"/>
    <property type="evidence" value="ECO:0007669"/>
    <property type="project" value="UniProtKB-KW"/>
</dbReference>
<comment type="caution">
    <text evidence="5">The sequence shown here is derived from an EMBL/GenBank/DDBJ whole genome shotgun (WGS) entry which is preliminary data.</text>
</comment>
<dbReference type="PANTHER" id="PTHR12302">
    <property type="entry name" value="EBNA2 BINDING PROTEIN P100"/>
    <property type="match status" value="1"/>
</dbReference>
<reference evidence="5 6" key="1">
    <citation type="submission" date="2017-08" db="EMBL/GenBank/DDBJ databases">
        <title>Infants hospitalized years apart are colonized by the same room-sourced microbial strains.</title>
        <authorList>
            <person name="Brooks B."/>
            <person name="Olm M.R."/>
            <person name="Firek B.A."/>
            <person name="Baker R."/>
            <person name="Thomas B.C."/>
            <person name="Morowitz M.J."/>
            <person name="Banfield J.F."/>
        </authorList>
    </citation>
    <scope>NUCLEOTIDE SEQUENCE [LARGE SCALE GENOMIC DNA]</scope>
    <source>
        <strain evidence="5">S2_003_000_R2_14</strain>
    </source>
</reference>
<dbReference type="AlphaFoldDB" id="A0A2W5TBD9"/>
<sequence>MIRALFAAAVVLSGCAPESKCGPSSGTVNYVVDGDTVELEDGTKLRLLLADTPETTQGKNDCYGQEAKDFTIEQLSGKKVSLTYDEAGCQDRFGRTLAYVKVGNVDVNAELVKRGYACFLYLPPSGGSRQEEFETYEAEARTNRTGMWGACSSIPCSQ</sequence>